<reference evidence="3" key="1">
    <citation type="submission" date="2024-06" db="EMBL/GenBank/DDBJ databases">
        <title>Multi-omics analyses provide insights into the biosynthesis of the anticancer antibiotic pleurotin in Hohenbuehelia grisea.</title>
        <authorList>
            <person name="Weaver J.A."/>
            <person name="Alberti F."/>
        </authorList>
    </citation>
    <scope>NUCLEOTIDE SEQUENCE [LARGE SCALE GENOMIC DNA]</scope>
    <source>
        <strain evidence="3">T-177</strain>
    </source>
</reference>
<dbReference type="Proteomes" id="UP001556367">
    <property type="component" value="Unassembled WGS sequence"/>
</dbReference>
<evidence type="ECO:0000313" key="2">
    <source>
        <dbReference type="EMBL" id="KAL0951566.1"/>
    </source>
</evidence>
<dbReference type="InterPro" id="IPR029064">
    <property type="entry name" value="Ribosomal_eL30-like_sf"/>
</dbReference>
<dbReference type="EMBL" id="JASNQZ010000011">
    <property type="protein sequence ID" value="KAL0951566.1"/>
    <property type="molecule type" value="Genomic_DNA"/>
</dbReference>
<dbReference type="InterPro" id="IPR013241">
    <property type="entry name" value="RNase_P_Pop3"/>
</dbReference>
<sequence length="294" mass="32666">MSTKAVRTHTHASNRAKQTSDQKVVFKSVLDNPYRVTWSPVPVNLQNALLAQLISGLDGLAEYNTSRWAENRKRKRSTAKLGRADEPKKRRTMTDAGSKAAEEILSLDIVCLDKPEILQHLFVGINDVTRRLETQVREARQVVKAPAEHTPASTRTESRQDIAVLFVCKDDMDPPLLTNHLPHLVAAHNSVKKTDPIKLVPLPKGSEASLAAAFGLRRLAVIGMDSYPPLLEPLRHLLDSVPVLRTPWLSTNAPPLIPTHIKQVRTSAPVDMKASKEKRVEGRRAAKERRLALG</sequence>
<feature type="region of interest" description="Disordered" evidence="1">
    <location>
        <begin position="71"/>
        <end position="97"/>
    </location>
</feature>
<dbReference type="PANTHER" id="PTHR28272:SF1">
    <property type="entry name" value="RIBONUCLEASES P_MRP PROTEIN SUBUNIT POP3"/>
    <property type="match status" value="1"/>
</dbReference>
<feature type="compositionally biased region" description="Basic and acidic residues" evidence="1">
    <location>
        <begin position="273"/>
        <end position="294"/>
    </location>
</feature>
<accession>A0ABR3J896</accession>
<proteinExistence type="predicted"/>
<gene>
    <name evidence="2" type="ORF">HGRIS_008248</name>
</gene>
<protein>
    <submittedName>
        <fullName evidence="2">Uncharacterized protein</fullName>
    </submittedName>
</protein>
<organism evidence="2 3">
    <name type="scientific">Hohenbuehelia grisea</name>
    <dbReference type="NCBI Taxonomy" id="104357"/>
    <lineage>
        <taxon>Eukaryota</taxon>
        <taxon>Fungi</taxon>
        <taxon>Dikarya</taxon>
        <taxon>Basidiomycota</taxon>
        <taxon>Agaricomycotina</taxon>
        <taxon>Agaricomycetes</taxon>
        <taxon>Agaricomycetidae</taxon>
        <taxon>Agaricales</taxon>
        <taxon>Pleurotineae</taxon>
        <taxon>Pleurotaceae</taxon>
        <taxon>Hohenbuehelia</taxon>
    </lineage>
</organism>
<comment type="caution">
    <text evidence="2">The sequence shown here is derived from an EMBL/GenBank/DDBJ whole genome shotgun (WGS) entry which is preliminary data.</text>
</comment>
<dbReference type="Pfam" id="PF08228">
    <property type="entry name" value="RNase_P_pop3"/>
    <property type="match status" value="1"/>
</dbReference>
<dbReference type="PANTHER" id="PTHR28272">
    <property type="entry name" value="RIBONUCLEASES P/MRP PROTEIN SUBUNIT POP3"/>
    <property type="match status" value="1"/>
</dbReference>
<feature type="region of interest" description="Disordered" evidence="1">
    <location>
        <begin position="269"/>
        <end position="294"/>
    </location>
</feature>
<dbReference type="Gene3D" id="3.30.1330.30">
    <property type="match status" value="1"/>
</dbReference>
<evidence type="ECO:0000256" key="1">
    <source>
        <dbReference type="SAM" id="MobiDB-lite"/>
    </source>
</evidence>
<keyword evidence="3" id="KW-1185">Reference proteome</keyword>
<evidence type="ECO:0000313" key="3">
    <source>
        <dbReference type="Proteomes" id="UP001556367"/>
    </source>
</evidence>
<name>A0ABR3J896_9AGAR</name>